<dbReference type="Pfam" id="PF04480">
    <property type="entry name" value="DUF559"/>
    <property type="match status" value="1"/>
</dbReference>
<dbReference type="Proteomes" id="UP000007590">
    <property type="component" value="Chromosome"/>
</dbReference>
<dbReference type="RefSeq" id="WP_014680364.1">
    <property type="nucleotide sequence ID" value="NC_017770.1"/>
</dbReference>
<dbReference type="STRING" id="929556.Solca_2083"/>
<reference evidence="2" key="1">
    <citation type="submission" date="2012-02" db="EMBL/GenBank/DDBJ databases">
        <title>The complete genome of Solitalea canadensis DSM 3403.</title>
        <authorList>
            <consortium name="US DOE Joint Genome Institute (JGI-PGF)"/>
            <person name="Lucas S."/>
            <person name="Copeland A."/>
            <person name="Lapidus A."/>
            <person name="Glavina del Rio T."/>
            <person name="Dalin E."/>
            <person name="Tice H."/>
            <person name="Bruce D."/>
            <person name="Goodwin L."/>
            <person name="Pitluck S."/>
            <person name="Peters L."/>
            <person name="Ovchinnikova G."/>
            <person name="Lu M."/>
            <person name="Kyrpides N."/>
            <person name="Mavromatis K."/>
            <person name="Ivanova N."/>
            <person name="Brettin T."/>
            <person name="Detter J.C."/>
            <person name="Han C."/>
            <person name="Larimer F."/>
            <person name="Land M."/>
            <person name="Hauser L."/>
            <person name="Markowitz V."/>
            <person name="Cheng J.-F."/>
            <person name="Hugenholtz P."/>
            <person name="Woyke T."/>
            <person name="Wu D."/>
            <person name="Spring S."/>
            <person name="Schroeder M."/>
            <person name="Kopitz M."/>
            <person name="Brambilla E."/>
            <person name="Klenk H.-P."/>
            <person name="Eisen J.A."/>
        </authorList>
    </citation>
    <scope>NUCLEOTIDE SEQUENCE</scope>
    <source>
        <strain evidence="2">DSM 3403</strain>
    </source>
</reference>
<dbReference type="EMBL" id="CP003349">
    <property type="protein sequence ID" value="AFD07137.1"/>
    <property type="molecule type" value="Genomic_DNA"/>
</dbReference>
<sequence>MKRKIIPYDPKLKLLARRLRNDSTLAEVLLWNELKLRPYNYDFHRQKPLLCYIVDFYCHELNLAIEVDGFSHYHEHSLAHDVKREIELNEVGVKVLRFDDDEVLKDIENVVRTIEIWIEENVCNKMNK</sequence>
<dbReference type="KEGG" id="scn:Solca_2083"/>
<dbReference type="eggNOG" id="COG2852">
    <property type="taxonomic scope" value="Bacteria"/>
</dbReference>
<feature type="domain" description="DUF559" evidence="1">
    <location>
        <begin position="12"/>
        <end position="115"/>
    </location>
</feature>
<keyword evidence="3" id="KW-1185">Reference proteome</keyword>
<gene>
    <name evidence="2" type="ordered locus">Solca_2083</name>
</gene>
<dbReference type="PANTHER" id="PTHR38590">
    <property type="entry name" value="BLL0828 PROTEIN"/>
    <property type="match status" value="1"/>
</dbReference>
<evidence type="ECO:0000313" key="2">
    <source>
        <dbReference type="EMBL" id="AFD07137.1"/>
    </source>
</evidence>
<dbReference type="CDD" id="cd01038">
    <property type="entry name" value="Endonuclease_DUF559"/>
    <property type="match status" value="1"/>
</dbReference>
<dbReference type="Gene3D" id="3.40.960.10">
    <property type="entry name" value="VSR Endonuclease"/>
    <property type="match status" value="1"/>
</dbReference>
<evidence type="ECO:0000313" key="3">
    <source>
        <dbReference type="Proteomes" id="UP000007590"/>
    </source>
</evidence>
<dbReference type="PANTHER" id="PTHR38590:SF1">
    <property type="entry name" value="BLL0828 PROTEIN"/>
    <property type="match status" value="1"/>
</dbReference>
<dbReference type="OrthoDB" id="9798754at2"/>
<dbReference type="HOGENOM" id="CLU_107928_1_2_10"/>
<organism evidence="2 3">
    <name type="scientific">Solitalea canadensis (strain ATCC 29591 / DSM 3403 / JCM 21819 / LMG 8368 / NBRC 15130 / NCIMB 12057 / USAM 9D)</name>
    <name type="common">Flexibacter canadensis</name>
    <dbReference type="NCBI Taxonomy" id="929556"/>
    <lineage>
        <taxon>Bacteria</taxon>
        <taxon>Pseudomonadati</taxon>
        <taxon>Bacteroidota</taxon>
        <taxon>Sphingobacteriia</taxon>
        <taxon>Sphingobacteriales</taxon>
        <taxon>Sphingobacteriaceae</taxon>
        <taxon>Solitalea</taxon>
    </lineage>
</organism>
<proteinExistence type="predicted"/>
<evidence type="ECO:0000259" key="1">
    <source>
        <dbReference type="Pfam" id="PF04480"/>
    </source>
</evidence>
<dbReference type="SUPFAM" id="SSF52980">
    <property type="entry name" value="Restriction endonuclease-like"/>
    <property type="match status" value="1"/>
</dbReference>
<protein>
    <recommendedName>
        <fullName evidence="1">DUF559 domain-containing protein</fullName>
    </recommendedName>
</protein>
<name>H8KQZ1_SOLCM</name>
<dbReference type="InterPro" id="IPR007569">
    <property type="entry name" value="DUF559"/>
</dbReference>
<dbReference type="InterPro" id="IPR047216">
    <property type="entry name" value="Endonuclease_DUF559_bact"/>
</dbReference>
<dbReference type="AlphaFoldDB" id="H8KQZ1"/>
<accession>H8KQZ1</accession>
<dbReference type="InterPro" id="IPR011335">
    <property type="entry name" value="Restrct_endonuc-II-like"/>
</dbReference>